<keyword evidence="3" id="KW-1185">Reference proteome</keyword>
<dbReference type="AlphaFoldDB" id="A0A7W9Q7H8"/>
<evidence type="ECO:0000313" key="2">
    <source>
        <dbReference type="EMBL" id="MBB5933967.1"/>
    </source>
</evidence>
<accession>A0A7W9Q7H8</accession>
<gene>
    <name evidence="2" type="ORF">FHS42_000993</name>
</gene>
<feature type="compositionally biased region" description="Basic residues" evidence="1">
    <location>
        <begin position="204"/>
        <end position="215"/>
    </location>
</feature>
<organism evidence="2 3">
    <name type="scientific">Streptomyces zagrosensis</name>
    <dbReference type="NCBI Taxonomy" id="1042984"/>
    <lineage>
        <taxon>Bacteria</taxon>
        <taxon>Bacillati</taxon>
        <taxon>Actinomycetota</taxon>
        <taxon>Actinomycetes</taxon>
        <taxon>Kitasatosporales</taxon>
        <taxon>Streptomycetaceae</taxon>
        <taxon>Streptomyces</taxon>
    </lineage>
</organism>
<proteinExistence type="predicted"/>
<reference evidence="2 3" key="1">
    <citation type="submission" date="2020-08" db="EMBL/GenBank/DDBJ databases">
        <title>Genomic Encyclopedia of Type Strains, Phase III (KMG-III): the genomes of soil and plant-associated and newly described type strains.</title>
        <authorList>
            <person name="Whitman W."/>
        </authorList>
    </citation>
    <scope>NUCLEOTIDE SEQUENCE [LARGE SCALE GENOMIC DNA]</scope>
    <source>
        <strain evidence="2 3">CECT 8305</strain>
    </source>
</reference>
<sequence>MGRTRSRGAVAASRISARIVSLTALARSTREYRLGAVPIPKTGVRLMRRGPSRARSLPSRNGGGLGAEIAVEVTAEVTAEGRARAGARAGPNSGVDTLHALSPEPHYHFLGHTRSPGRASPPCTSPTSQLSPPTFAQPPLRASLCVAGSAFSPPGGFPKAASRSVNLAFPDVNGAYSYVNNSLQRADNRLVTRPYLTPPEPRYGRRHGRPRRGTRVRSGGRCG</sequence>
<protein>
    <submittedName>
        <fullName evidence="2">Uncharacterized protein</fullName>
    </submittedName>
</protein>
<evidence type="ECO:0000313" key="3">
    <source>
        <dbReference type="Proteomes" id="UP000588098"/>
    </source>
</evidence>
<evidence type="ECO:0000256" key="1">
    <source>
        <dbReference type="SAM" id="MobiDB-lite"/>
    </source>
</evidence>
<comment type="caution">
    <text evidence="2">The sequence shown here is derived from an EMBL/GenBank/DDBJ whole genome shotgun (WGS) entry which is preliminary data.</text>
</comment>
<name>A0A7W9Q7H8_9ACTN</name>
<feature type="region of interest" description="Disordered" evidence="1">
    <location>
        <begin position="193"/>
        <end position="223"/>
    </location>
</feature>
<dbReference type="Proteomes" id="UP000588098">
    <property type="component" value="Unassembled WGS sequence"/>
</dbReference>
<dbReference type="EMBL" id="JACHJL010000002">
    <property type="protein sequence ID" value="MBB5933967.1"/>
    <property type="molecule type" value="Genomic_DNA"/>
</dbReference>